<accession>A0AAI8YKD4</accession>
<evidence type="ECO:0000313" key="2">
    <source>
        <dbReference type="Proteomes" id="UP001295740"/>
    </source>
</evidence>
<organism evidence="1 2">
    <name type="scientific">Anthostomella pinea</name>
    <dbReference type="NCBI Taxonomy" id="933095"/>
    <lineage>
        <taxon>Eukaryota</taxon>
        <taxon>Fungi</taxon>
        <taxon>Dikarya</taxon>
        <taxon>Ascomycota</taxon>
        <taxon>Pezizomycotina</taxon>
        <taxon>Sordariomycetes</taxon>
        <taxon>Xylariomycetidae</taxon>
        <taxon>Xylariales</taxon>
        <taxon>Xylariaceae</taxon>
        <taxon>Anthostomella</taxon>
    </lineage>
</organism>
<sequence>MSNTPFCPQKRSHAPEELISAVMAVPPKTSLRHAAQDAAKKAFVALYLQPTKPSTELLLVKYMAFLDPFFFFESLCQDVSLHVSQEDPLKPGRHGVFFSSRGEIRIFLNPKGGRRKLDDVLSTLIHEMVHAYLLIFSKKSLAKSPGELYAHDCHGVYWSGLFLSIVNVVRSWHPKLNTFVTRVKSKSSQKAEPNEKESLGLLTKKLTKLSLEEDNGAGGAGDGDEVDIERLFGVEHCSAHEEPY</sequence>
<name>A0AAI8YKD4_9PEZI</name>
<comment type="caution">
    <text evidence="1">The sequence shown here is derived from an EMBL/GenBank/DDBJ whole genome shotgun (WGS) entry which is preliminary data.</text>
</comment>
<reference evidence="1" key="1">
    <citation type="submission" date="2023-10" db="EMBL/GenBank/DDBJ databases">
        <authorList>
            <person name="Hackl T."/>
        </authorList>
    </citation>
    <scope>NUCLEOTIDE SEQUENCE</scope>
</reference>
<dbReference type="Proteomes" id="UP001295740">
    <property type="component" value="Unassembled WGS sequence"/>
</dbReference>
<gene>
    <name evidence="1" type="ORF">KHLLAP_LOCUS8554</name>
</gene>
<dbReference type="AlphaFoldDB" id="A0AAI8YKD4"/>
<evidence type="ECO:0000313" key="1">
    <source>
        <dbReference type="EMBL" id="CAJ2508086.1"/>
    </source>
</evidence>
<dbReference type="EMBL" id="CAUWAG010000010">
    <property type="protein sequence ID" value="CAJ2508086.1"/>
    <property type="molecule type" value="Genomic_DNA"/>
</dbReference>
<proteinExistence type="predicted"/>
<keyword evidence="2" id="KW-1185">Reference proteome</keyword>
<protein>
    <submittedName>
        <fullName evidence="1">Uu.00g092720.m01.CDS01</fullName>
    </submittedName>
</protein>